<dbReference type="EMBL" id="AP029266">
    <property type="protein sequence ID" value="BFG02389.1"/>
    <property type="molecule type" value="Genomic_DNA"/>
</dbReference>
<sequence>MSLTASGEFQFVVQRYKYNEQCIICHTKVPPSRVTCFGKKSYNYHWVTPAKWDLIESGLRDLLDMVGEQPVRKLHAEFRTGSIQMRVDSTK</sequence>
<evidence type="ECO:0000313" key="3">
    <source>
        <dbReference type="EMBL" id="BFG02393.1"/>
    </source>
</evidence>
<dbReference type="Proteomes" id="UP001500889">
    <property type="component" value="Chromosome A"/>
</dbReference>
<evidence type="ECO:0000313" key="5">
    <source>
        <dbReference type="EMBL" id="BFG02397.1"/>
    </source>
</evidence>
<evidence type="ECO:0000313" key="1">
    <source>
        <dbReference type="EMBL" id="BFG02389.1"/>
    </source>
</evidence>
<accession>A0AAU9G1R4</accession>
<dbReference type="EMBL" id="AP029266">
    <property type="protein sequence ID" value="BFG02395.1"/>
    <property type="molecule type" value="Genomic_DNA"/>
</dbReference>
<evidence type="ECO:0000313" key="4">
    <source>
        <dbReference type="EMBL" id="BFG02395.1"/>
    </source>
</evidence>
<protein>
    <submittedName>
        <fullName evidence="4">Uncharacterized protein</fullName>
    </submittedName>
</protein>
<dbReference type="EMBL" id="AP029266">
    <property type="protein sequence ID" value="BFG02397.1"/>
    <property type="molecule type" value="Genomic_DNA"/>
</dbReference>
<gene>
    <name evidence="1" type="ORF">DMAD_01900</name>
    <name evidence="2" type="ORF">DMAD_01902</name>
    <name evidence="3" type="ORF">DMAD_01904</name>
    <name evidence="4" type="ORF">DMAD_01906</name>
    <name evidence="5" type="ORF">DMAD_01908</name>
</gene>
<dbReference type="EMBL" id="AP029266">
    <property type="protein sequence ID" value="BFG02391.1"/>
    <property type="molecule type" value="Genomic_DNA"/>
</dbReference>
<dbReference type="EMBL" id="AP029266">
    <property type="protein sequence ID" value="BFG02393.1"/>
    <property type="molecule type" value="Genomic_DNA"/>
</dbReference>
<organism evidence="4 6">
    <name type="scientific">Drosophila madeirensis</name>
    <name type="common">Fruit fly</name>
    <dbReference type="NCBI Taxonomy" id="30013"/>
    <lineage>
        <taxon>Eukaryota</taxon>
        <taxon>Metazoa</taxon>
        <taxon>Ecdysozoa</taxon>
        <taxon>Arthropoda</taxon>
        <taxon>Hexapoda</taxon>
        <taxon>Insecta</taxon>
        <taxon>Pterygota</taxon>
        <taxon>Neoptera</taxon>
        <taxon>Endopterygota</taxon>
        <taxon>Diptera</taxon>
        <taxon>Brachycera</taxon>
        <taxon>Muscomorpha</taxon>
        <taxon>Ephydroidea</taxon>
        <taxon>Drosophilidae</taxon>
        <taxon>Drosophila</taxon>
        <taxon>Sophophora</taxon>
    </lineage>
</organism>
<name>A0AAU9G1R4_DROMD</name>
<reference evidence="4 6" key="1">
    <citation type="submission" date="2024-02" db="EMBL/GenBank/DDBJ databases">
        <title>A chromosome-level genome assembly of Drosophila madeirensis, a fruit fly species endemic to Madeira island.</title>
        <authorList>
            <person name="Tomihara K."/>
            <person name="Llopart A."/>
            <person name="Yamamoto D."/>
        </authorList>
    </citation>
    <scope>NUCLEOTIDE SEQUENCE [LARGE SCALE GENOMIC DNA]</scope>
    <source>
        <strain evidence="4 6">RF1</strain>
    </source>
</reference>
<proteinExistence type="predicted"/>
<keyword evidence="6" id="KW-1185">Reference proteome</keyword>
<evidence type="ECO:0000313" key="6">
    <source>
        <dbReference type="Proteomes" id="UP001500889"/>
    </source>
</evidence>
<dbReference type="AlphaFoldDB" id="A0AAU9G1R4"/>
<evidence type="ECO:0000313" key="2">
    <source>
        <dbReference type="EMBL" id="BFG02391.1"/>
    </source>
</evidence>